<sequence>MLGDSRSGGRLLTIESDRGIGEKITITQRPLFRPGIPAFPIRRVTNLSAKSHTMRYGRCVPGSGGAKILQK</sequence>
<accession>A0A132NBD8</accession>
<dbReference type="EMBL" id="JXBB01000030">
    <property type="protein sequence ID" value="OAR03986.1"/>
    <property type="molecule type" value="Genomic_DNA"/>
</dbReference>
<keyword evidence="2" id="KW-1185">Reference proteome</keyword>
<dbReference type="STRING" id="1484.SA87_04260"/>
<organism evidence="1 2">
    <name type="scientific">Hydrogenibacillus schlegelii</name>
    <name type="common">Bacillus schlegelii</name>
    <dbReference type="NCBI Taxonomy" id="1484"/>
    <lineage>
        <taxon>Bacteria</taxon>
        <taxon>Bacillati</taxon>
        <taxon>Bacillota</taxon>
        <taxon>Bacilli</taxon>
        <taxon>Bacillales</taxon>
        <taxon>Bacillales Family X. Incertae Sedis</taxon>
        <taxon>Hydrogenibacillus</taxon>
    </lineage>
</organism>
<proteinExistence type="predicted"/>
<protein>
    <submittedName>
        <fullName evidence="1">Uncharacterized protein</fullName>
    </submittedName>
</protein>
<evidence type="ECO:0000313" key="2">
    <source>
        <dbReference type="Proteomes" id="UP000243024"/>
    </source>
</evidence>
<evidence type="ECO:0000313" key="1">
    <source>
        <dbReference type="EMBL" id="OAR03986.1"/>
    </source>
</evidence>
<reference evidence="1 2" key="1">
    <citation type="submission" date="2015-09" db="EMBL/GenBank/DDBJ databases">
        <title>Draft genome sequence of Hydrogenibacillus schlegelii DSM 2000.</title>
        <authorList>
            <person name="Hemp J."/>
        </authorList>
    </citation>
    <scope>NUCLEOTIDE SEQUENCE [LARGE SCALE GENOMIC DNA]</scope>
    <source>
        <strain evidence="1 2">MA 48</strain>
    </source>
</reference>
<dbReference type="AlphaFoldDB" id="A0A132NBD8"/>
<name>A0A132NBD8_HYDSH</name>
<gene>
    <name evidence="1" type="ORF">SA87_04260</name>
</gene>
<comment type="caution">
    <text evidence="1">The sequence shown here is derived from an EMBL/GenBank/DDBJ whole genome shotgun (WGS) entry which is preliminary data.</text>
</comment>
<dbReference type="Proteomes" id="UP000243024">
    <property type="component" value="Unassembled WGS sequence"/>
</dbReference>